<dbReference type="EMBL" id="UYRU01056828">
    <property type="protein sequence ID" value="VDN13602.1"/>
    <property type="molecule type" value="Genomic_DNA"/>
</dbReference>
<name>A0A3P7NZD5_DIBLA</name>
<dbReference type="Proteomes" id="UP000281553">
    <property type="component" value="Unassembled WGS sequence"/>
</dbReference>
<gene>
    <name evidence="1" type="ORF">DILT_LOCUS9433</name>
</gene>
<accession>A0A3P7NZD5</accession>
<evidence type="ECO:0008006" key="3">
    <source>
        <dbReference type="Google" id="ProtNLM"/>
    </source>
</evidence>
<evidence type="ECO:0000313" key="1">
    <source>
        <dbReference type="EMBL" id="VDN13602.1"/>
    </source>
</evidence>
<sequence length="295" mass="32800">MRHNVLVHLQSDLKCINTGREYNVFGKGVLRCNYAVAENEVSSIDPCFAGALFKGMPVQSWLIRLGKEIDGGKATMQIIPNTEDQSGETCETRINENLRTNQLLHLREAVDADHVKTRGRRTATDESGGKCEARPNKSLRAKQLLNLSTPADAEGLWARASELHETGADVLLTYPTETKYTAEANGGRRTEAERRSMYTEEPPFNEDVQRYIVPAAQTIRTVSLATDAVKEALRQLQPTKSPGPDGLSAKLLKELAEQLTSQLSKIFESSMEKEALPTDWKLTNIIPIYKGRETT</sequence>
<dbReference type="AlphaFoldDB" id="A0A3P7NZD5"/>
<keyword evidence="2" id="KW-1185">Reference proteome</keyword>
<dbReference type="PANTHER" id="PTHR19446">
    <property type="entry name" value="REVERSE TRANSCRIPTASES"/>
    <property type="match status" value="1"/>
</dbReference>
<organism evidence="1 2">
    <name type="scientific">Dibothriocephalus latus</name>
    <name type="common">Fish tapeworm</name>
    <name type="synonym">Diphyllobothrium latum</name>
    <dbReference type="NCBI Taxonomy" id="60516"/>
    <lineage>
        <taxon>Eukaryota</taxon>
        <taxon>Metazoa</taxon>
        <taxon>Spiralia</taxon>
        <taxon>Lophotrochozoa</taxon>
        <taxon>Platyhelminthes</taxon>
        <taxon>Cestoda</taxon>
        <taxon>Eucestoda</taxon>
        <taxon>Diphyllobothriidea</taxon>
        <taxon>Diphyllobothriidae</taxon>
        <taxon>Dibothriocephalus</taxon>
    </lineage>
</organism>
<evidence type="ECO:0000313" key="2">
    <source>
        <dbReference type="Proteomes" id="UP000281553"/>
    </source>
</evidence>
<reference evidence="1 2" key="1">
    <citation type="submission" date="2018-11" db="EMBL/GenBank/DDBJ databases">
        <authorList>
            <consortium name="Pathogen Informatics"/>
        </authorList>
    </citation>
    <scope>NUCLEOTIDE SEQUENCE [LARGE SCALE GENOMIC DNA]</scope>
</reference>
<dbReference type="OrthoDB" id="10071239at2759"/>
<proteinExistence type="predicted"/>
<protein>
    <recommendedName>
        <fullName evidence="3">Reverse transcriptase domain-containing protein</fullName>
    </recommendedName>
</protein>